<dbReference type="AlphaFoldDB" id="A0A4Y2LIK8"/>
<feature type="compositionally biased region" description="Low complexity" evidence="1">
    <location>
        <begin position="113"/>
        <end position="127"/>
    </location>
</feature>
<feature type="compositionally biased region" description="Basic and acidic residues" evidence="1">
    <location>
        <begin position="96"/>
        <end position="110"/>
    </location>
</feature>
<dbReference type="Proteomes" id="UP000499080">
    <property type="component" value="Unassembled WGS sequence"/>
</dbReference>
<sequence length="127" mass="14689">MSRKIYLTFEEAIKRRLEDDTNDDQKSEIDIVVFPPETAETSDEDKGNDNILNHGNDYLPCDTAREIEVHSKNKPKEKKKALESKHNKVGSFEGYLDCHHHSKTKDDGKPESNNNLPLRLPRNIFRV</sequence>
<dbReference type="EMBL" id="BGPR01005853">
    <property type="protein sequence ID" value="GBN14020.1"/>
    <property type="molecule type" value="Genomic_DNA"/>
</dbReference>
<reference evidence="2 3" key="1">
    <citation type="journal article" date="2019" name="Sci. Rep.">
        <title>Orb-weaving spider Araneus ventricosus genome elucidates the spidroin gene catalogue.</title>
        <authorList>
            <person name="Kono N."/>
            <person name="Nakamura H."/>
            <person name="Ohtoshi R."/>
            <person name="Moran D.A.P."/>
            <person name="Shinohara A."/>
            <person name="Yoshida Y."/>
            <person name="Fujiwara M."/>
            <person name="Mori M."/>
            <person name="Tomita M."/>
            <person name="Arakawa K."/>
        </authorList>
    </citation>
    <scope>NUCLEOTIDE SEQUENCE [LARGE SCALE GENOMIC DNA]</scope>
</reference>
<accession>A0A4Y2LIK8</accession>
<evidence type="ECO:0000256" key="1">
    <source>
        <dbReference type="SAM" id="MobiDB-lite"/>
    </source>
</evidence>
<dbReference type="OrthoDB" id="6470495at2759"/>
<comment type="caution">
    <text evidence="2">The sequence shown here is derived from an EMBL/GenBank/DDBJ whole genome shotgun (WGS) entry which is preliminary data.</text>
</comment>
<evidence type="ECO:0000313" key="2">
    <source>
        <dbReference type="EMBL" id="GBN14020.1"/>
    </source>
</evidence>
<gene>
    <name evidence="2" type="ORF">AVEN_40626_1</name>
</gene>
<feature type="region of interest" description="Disordered" evidence="1">
    <location>
        <begin position="35"/>
        <end position="57"/>
    </location>
</feature>
<organism evidence="2 3">
    <name type="scientific">Araneus ventricosus</name>
    <name type="common">Orbweaver spider</name>
    <name type="synonym">Epeira ventricosa</name>
    <dbReference type="NCBI Taxonomy" id="182803"/>
    <lineage>
        <taxon>Eukaryota</taxon>
        <taxon>Metazoa</taxon>
        <taxon>Ecdysozoa</taxon>
        <taxon>Arthropoda</taxon>
        <taxon>Chelicerata</taxon>
        <taxon>Arachnida</taxon>
        <taxon>Araneae</taxon>
        <taxon>Araneomorphae</taxon>
        <taxon>Entelegynae</taxon>
        <taxon>Araneoidea</taxon>
        <taxon>Araneidae</taxon>
        <taxon>Araneus</taxon>
    </lineage>
</organism>
<feature type="region of interest" description="Disordered" evidence="1">
    <location>
        <begin position="93"/>
        <end position="127"/>
    </location>
</feature>
<keyword evidence="3" id="KW-1185">Reference proteome</keyword>
<name>A0A4Y2LIK8_ARAVE</name>
<evidence type="ECO:0000313" key="3">
    <source>
        <dbReference type="Proteomes" id="UP000499080"/>
    </source>
</evidence>
<proteinExistence type="predicted"/>
<protein>
    <submittedName>
        <fullName evidence="2">Uncharacterized protein</fullName>
    </submittedName>
</protein>